<sequence length="369" mass="40417">MYKSQALFLLPHDTLGGAERVTATLAEAAALSGEFELVTVVVLSRGDHGKLDHLKRYPNLTINYFPFSGPSRALFVLASFLKVRSYDFVFSSLADINALLSLMRRMGILRTKYLVARESTMMFERDFGWKSYLVRTIYRLYGAQDLIITQTEKMASSLNANTGGKLEMLVQVLPNPIPYRLVESFDEVRGLGRTGVGPLQIVWCGRLSHVKSPHRAIKALAYLRDNGEADASLLFIGDGPLRHMLEALVKECQLEDCVRFAGHLEDPTSAMTPNDVGLITSDIEGFPNVILEMLASGVRSIASTNCAGGLEGVPGLTLSANSSPVALAEAIKEAQTNAGDPSLIKEFIRDRHPGLLLRRILGVNSHASR</sequence>
<keyword evidence="2" id="KW-1185">Reference proteome</keyword>
<organism evidence="1 2">
    <name type="scientific">Qipengyuania flava</name>
    <dbReference type="NCBI Taxonomy" id="192812"/>
    <lineage>
        <taxon>Bacteria</taxon>
        <taxon>Pseudomonadati</taxon>
        <taxon>Pseudomonadota</taxon>
        <taxon>Alphaproteobacteria</taxon>
        <taxon>Sphingomonadales</taxon>
        <taxon>Erythrobacteraceae</taxon>
        <taxon>Qipengyuania</taxon>
    </lineage>
</organism>
<dbReference type="AlphaFoldDB" id="A0A3T1CJP0"/>
<reference evidence="1 2" key="1">
    <citation type="submission" date="2019-01" db="EMBL/GenBank/DDBJ databases">
        <title>Complete genome sequence of Erythrobacter flavus KJ5.</title>
        <authorList>
            <person name="Kanesaki Y."/>
            <person name="Brotosudarmo T."/>
            <person name="Moriuchi R."/>
            <person name="Awai K."/>
        </authorList>
    </citation>
    <scope>NUCLEOTIDE SEQUENCE [LARGE SCALE GENOMIC DNA]</scope>
    <source>
        <strain evidence="1 2">KJ5</strain>
    </source>
</reference>
<gene>
    <name evidence="1" type="ORF">EKJ_20290</name>
</gene>
<name>A0A3T1CJP0_9SPHN</name>
<dbReference type="RefSeq" id="WP_130586775.1">
    <property type="nucleotide sequence ID" value="NZ_AP019389.1"/>
</dbReference>
<dbReference type="PANTHER" id="PTHR12526:SF630">
    <property type="entry name" value="GLYCOSYLTRANSFERASE"/>
    <property type="match status" value="1"/>
</dbReference>
<dbReference type="Pfam" id="PF13692">
    <property type="entry name" value="Glyco_trans_1_4"/>
    <property type="match status" value="1"/>
</dbReference>
<dbReference type="PANTHER" id="PTHR12526">
    <property type="entry name" value="GLYCOSYLTRANSFERASE"/>
    <property type="match status" value="1"/>
</dbReference>
<evidence type="ECO:0000313" key="1">
    <source>
        <dbReference type="EMBL" id="BBI21182.1"/>
    </source>
</evidence>
<dbReference type="SUPFAM" id="SSF53756">
    <property type="entry name" value="UDP-Glycosyltransferase/glycogen phosphorylase"/>
    <property type="match status" value="1"/>
</dbReference>
<protein>
    <submittedName>
        <fullName evidence="1">Glycosyl transferase</fullName>
    </submittedName>
</protein>
<proteinExistence type="predicted"/>
<dbReference type="Gene3D" id="3.40.50.2000">
    <property type="entry name" value="Glycogen Phosphorylase B"/>
    <property type="match status" value="2"/>
</dbReference>
<dbReference type="Proteomes" id="UP000290057">
    <property type="component" value="Chromosome"/>
</dbReference>
<evidence type="ECO:0000313" key="2">
    <source>
        <dbReference type="Proteomes" id="UP000290057"/>
    </source>
</evidence>
<dbReference type="GO" id="GO:0016740">
    <property type="term" value="F:transferase activity"/>
    <property type="evidence" value="ECO:0007669"/>
    <property type="project" value="UniProtKB-KW"/>
</dbReference>
<keyword evidence="1" id="KW-0808">Transferase</keyword>
<accession>A0A3T1CJP0</accession>
<dbReference type="EMBL" id="AP019389">
    <property type="protein sequence ID" value="BBI21182.1"/>
    <property type="molecule type" value="Genomic_DNA"/>
</dbReference>